<organism evidence="1 2">
    <name type="scientific">Pararge aegeria aegeria</name>
    <dbReference type="NCBI Taxonomy" id="348720"/>
    <lineage>
        <taxon>Eukaryota</taxon>
        <taxon>Metazoa</taxon>
        <taxon>Ecdysozoa</taxon>
        <taxon>Arthropoda</taxon>
        <taxon>Hexapoda</taxon>
        <taxon>Insecta</taxon>
        <taxon>Pterygota</taxon>
        <taxon>Neoptera</taxon>
        <taxon>Endopterygota</taxon>
        <taxon>Lepidoptera</taxon>
        <taxon>Glossata</taxon>
        <taxon>Ditrysia</taxon>
        <taxon>Papilionoidea</taxon>
        <taxon>Nymphalidae</taxon>
        <taxon>Satyrinae</taxon>
        <taxon>Satyrini</taxon>
        <taxon>Parargina</taxon>
        <taxon>Pararge</taxon>
    </lineage>
</organism>
<evidence type="ECO:0000313" key="1">
    <source>
        <dbReference type="EMBL" id="CAH2267298.1"/>
    </source>
</evidence>
<reference evidence="1" key="1">
    <citation type="submission" date="2022-03" db="EMBL/GenBank/DDBJ databases">
        <authorList>
            <person name="Lindestad O."/>
        </authorList>
    </citation>
    <scope>NUCLEOTIDE SEQUENCE</scope>
</reference>
<comment type="caution">
    <text evidence="1">The sequence shown here is derived from an EMBL/GenBank/DDBJ whole genome shotgun (WGS) entry which is preliminary data.</text>
</comment>
<dbReference type="OrthoDB" id="6365737at2759"/>
<protein>
    <submittedName>
        <fullName evidence="1">Jg14765 protein</fullName>
    </submittedName>
</protein>
<gene>
    <name evidence="1" type="primary">jg14765</name>
    <name evidence="1" type="ORF">PAEG_LOCUS25857</name>
</gene>
<evidence type="ECO:0000313" key="2">
    <source>
        <dbReference type="Proteomes" id="UP000838756"/>
    </source>
</evidence>
<keyword evidence="2" id="KW-1185">Reference proteome</keyword>
<proteinExistence type="predicted"/>
<dbReference type="Proteomes" id="UP000838756">
    <property type="component" value="Unassembled WGS sequence"/>
</dbReference>
<name>A0A8S4SLY9_9NEOP</name>
<dbReference type="AlphaFoldDB" id="A0A8S4SLY9"/>
<dbReference type="EMBL" id="CAKXAJ010026349">
    <property type="protein sequence ID" value="CAH2267298.1"/>
    <property type="molecule type" value="Genomic_DNA"/>
</dbReference>
<accession>A0A8S4SLY9</accession>
<sequence>MDSATPVVAAAAGKLLRVDNRSRVGRGVPEITEIYNKKCSCRREKTIVFCRACGYYCHGRVRLKCPKHPRVTFLLDITECPRCHSSICLDEYCGDL</sequence>